<dbReference type="Proteomes" id="UP000708208">
    <property type="component" value="Unassembled WGS sequence"/>
</dbReference>
<comment type="caution">
    <text evidence="2">The sequence shown here is derived from an EMBL/GenBank/DDBJ whole genome shotgun (WGS) entry which is preliminary data.</text>
</comment>
<evidence type="ECO:0000259" key="1">
    <source>
        <dbReference type="Pfam" id="PF02889"/>
    </source>
</evidence>
<gene>
    <name evidence="2" type="ORF">AFUS01_LOCUS7624</name>
</gene>
<evidence type="ECO:0000313" key="3">
    <source>
        <dbReference type="Proteomes" id="UP000708208"/>
    </source>
</evidence>
<protein>
    <recommendedName>
        <fullName evidence="1">SEC63 domain-containing protein</fullName>
    </recommendedName>
</protein>
<feature type="non-terminal residue" evidence="2">
    <location>
        <position position="1"/>
    </location>
</feature>
<proteinExistence type="predicted"/>
<dbReference type="Pfam" id="PF02889">
    <property type="entry name" value="Sec63"/>
    <property type="match status" value="1"/>
</dbReference>
<keyword evidence="3" id="KW-1185">Reference proteome</keyword>
<reference evidence="2" key="1">
    <citation type="submission" date="2021-06" db="EMBL/GenBank/DDBJ databases">
        <authorList>
            <person name="Hodson N. C."/>
            <person name="Mongue J. A."/>
            <person name="Jaron S. K."/>
        </authorList>
    </citation>
    <scope>NUCLEOTIDE SEQUENCE</scope>
</reference>
<feature type="non-terminal residue" evidence="2">
    <location>
        <position position="57"/>
    </location>
</feature>
<evidence type="ECO:0000313" key="2">
    <source>
        <dbReference type="EMBL" id="CAG7718213.1"/>
    </source>
</evidence>
<accession>A0A8J2JDE9</accession>
<dbReference type="EMBL" id="CAJVCH010051628">
    <property type="protein sequence ID" value="CAG7718213.1"/>
    <property type="molecule type" value="Genomic_DNA"/>
</dbReference>
<dbReference type="InterPro" id="IPR004179">
    <property type="entry name" value="Sec63-dom"/>
</dbReference>
<sequence length="57" mass="6547">AVKLDKSGLIRYDRTSGAFQPLELGRIASHYYITCETIHTYNQLLKAHLSEIELLRV</sequence>
<organism evidence="2 3">
    <name type="scientific">Allacma fusca</name>
    <dbReference type="NCBI Taxonomy" id="39272"/>
    <lineage>
        <taxon>Eukaryota</taxon>
        <taxon>Metazoa</taxon>
        <taxon>Ecdysozoa</taxon>
        <taxon>Arthropoda</taxon>
        <taxon>Hexapoda</taxon>
        <taxon>Collembola</taxon>
        <taxon>Symphypleona</taxon>
        <taxon>Sminthuridae</taxon>
        <taxon>Allacma</taxon>
    </lineage>
</organism>
<dbReference type="OrthoDB" id="5575at2759"/>
<dbReference type="AlphaFoldDB" id="A0A8J2JDE9"/>
<name>A0A8J2JDE9_9HEXA</name>
<feature type="domain" description="SEC63" evidence="1">
    <location>
        <begin position="21"/>
        <end position="57"/>
    </location>
</feature>